<evidence type="ECO:0000313" key="1">
    <source>
        <dbReference type="EMBL" id="CAG7600484.1"/>
    </source>
</evidence>
<evidence type="ECO:0000313" key="2">
    <source>
        <dbReference type="Proteomes" id="UP000837675"/>
    </source>
</evidence>
<dbReference type="AlphaFoldDB" id="A0A8S4C579"/>
<protein>
    <submittedName>
        <fullName evidence="1">Uncharacterized protein</fullName>
    </submittedName>
</protein>
<keyword evidence="2" id="KW-1185">Reference proteome</keyword>
<accession>A0A8S4C579</accession>
<feature type="non-terminal residue" evidence="1">
    <location>
        <position position="1"/>
    </location>
</feature>
<proteinExistence type="predicted"/>
<organism evidence="1 2">
    <name type="scientific">Hyalomma marginatum</name>
    <dbReference type="NCBI Taxonomy" id="34627"/>
    <lineage>
        <taxon>Eukaryota</taxon>
        <taxon>Metazoa</taxon>
        <taxon>Ecdysozoa</taxon>
        <taxon>Arthropoda</taxon>
        <taxon>Chelicerata</taxon>
        <taxon>Arachnida</taxon>
        <taxon>Acari</taxon>
        <taxon>Parasitiformes</taxon>
        <taxon>Ixodida</taxon>
        <taxon>Ixodoidea</taxon>
        <taxon>Ixodidae</taxon>
        <taxon>Hyalomminae</taxon>
        <taxon>Hyalomma</taxon>
    </lineage>
</organism>
<name>A0A8S4C579_9ACAR</name>
<dbReference type="Proteomes" id="UP000837675">
    <property type="component" value="Unassembled WGS sequence"/>
</dbReference>
<dbReference type="EMBL" id="CAJVAF010000355">
    <property type="protein sequence ID" value="CAG7600484.1"/>
    <property type="molecule type" value="Genomic_DNA"/>
</dbReference>
<comment type="caution">
    <text evidence="1">The sequence shown here is derived from an EMBL/GenBank/DDBJ whole genome shotgun (WGS) entry which is preliminary data.</text>
</comment>
<gene>
    <name evidence="1" type="ORF">MHYMCMPASI_01183</name>
</gene>
<sequence length="94" mass="11281">VRTRDVLSLRGAVKEIKERSNPSNHRGLQNRRNAQAEMLDSTKCIRVFLSVKLHNCLHPMRWFLFPVHASYLHIHQRWSWQQMLERLPHMKGEQ</sequence>
<reference evidence="1" key="1">
    <citation type="submission" date="2021-06" db="EMBL/GenBank/DDBJ databases">
        <authorList>
            <person name="Nardi T."/>
            <person name="Nardi T."/>
        </authorList>
    </citation>
    <scope>NUCLEOTIDE SEQUENCE</scope>
</reference>